<dbReference type="OrthoDB" id="1938940at2759"/>
<dbReference type="Proteomes" id="UP000593562">
    <property type="component" value="Unassembled WGS sequence"/>
</dbReference>
<dbReference type="InParanoid" id="A0A7J7DW22"/>
<keyword evidence="2" id="KW-1185">Reference proteome</keyword>
<proteinExistence type="predicted"/>
<sequence>MAFIAEDCAKHRGTTKVLTDIEEDEEELFEINIELVNRIPPPHYWESYFTATSDVLLANCLLPVADVSSAVPLTSKACNLLPMEAVTNNNNVLAVAEAMAALPGKMLGISTSWGHLGYMKKKPIRA</sequence>
<evidence type="ECO:0000313" key="1">
    <source>
        <dbReference type="EMBL" id="KAF5750501.1"/>
    </source>
</evidence>
<protein>
    <submittedName>
        <fullName evidence="1">Uncharacterized protein</fullName>
    </submittedName>
</protein>
<dbReference type="EMBL" id="JAAARO010000003">
    <property type="protein sequence ID" value="KAF5750501.1"/>
    <property type="molecule type" value="Genomic_DNA"/>
</dbReference>
<comment type="caution">
    <text evidence="1">The sequence shown here is derived from an EMBL/GenBank/DDBJ whole genome shotgun (WGS) entry which is preliminary data.</text>
</comment>
<gene>
    <name evidence="1" type="ORF">HS088_TW03G00838</name>
</gene>
<dbReference type="AlphaFoldDB" id="A0A7J7DW22"/>
<evidence type="ECO:0000313" key="2">
    <source>
        <dbReference type="Proteomes" id="UP000593562"/>
    </source>
</evidence>
<reference evidence="1 2" key="1">
    <citation type="journal article" date="2020" name="Nat. Commun.">
        <title>Genome of Tripterygium wilfordii and identification of cytochrome P450 involved in triptolide biosynthesis.</title>
        <authorList>
            <person name="Tu L."/>
            <person name="Su P."/>
            <person name="Zhang Z."/>
            <person name="Gao L."/>
            <person name="Wang J."/>
            <person name="Hu T."/>
            <person name="Zhou J."/>
            <person name="Zhang Y."/>
            <person name="Zhao Y."/>
            <person name="Liu Y."/>
            <person name="Song Y."/>
            <person name="Tong Y."/>
            <person name="Lu Y."/>
            <person name="Yang J."/>
            <person name="Xu C."/>
            <person name="Jia M."/>
            <person name="Peters R.J."/>
            <person name="Huang L."/>
            <person name="Gao W."/>
        </authorList>
    </citation>
    <scope>NUCLEOTIDE SEQUENCE [LARGE SCALE GENOMIC DNA]</scope>
    <source>
        <strain evidence="2">cv. XIE 37</strain>
        <tissue evidence="1">Leaf</tissue>
    </source>
</reference>
<accession>A0A7J7DW22</accession>
<name>A0A7J7DW22_TRIWF</name>
<organism evidence="1 2">
    <name type="scientific">Tripterygium wilfordii</name>
    <name type="common">Thunder God vine</name>
    <dbReference type="NCBI Taxonomy" id="458696"/>
    <lineage>
        <taxon>Eukaryota</taxon>
        <taxon>Viridiplantae</taxon>
        <taxon>Streptophyta</taxon>
        <taxon>Embryophyta</taxon>
        <taxon>Tracheophyta</taxon>
        <taxon>Spermatophyta</taxon>
        <taxon>Magnoliopsida</taxon>
        <taxon>eudicotyledons</taxon>
        <taxon>Gunneridae</taxon>
        <taxon>Pentapetalae</taxon>
        <taxon>rosids</taxon>
        <taxon>fabids</taxon>
        <taxon>Celastrales</taxon>
        <taxon>Celastraceae</taxon>
        <taxon>Tripterygium</taxon>
    </lineage>
</organism>